<dbReference type="PROSITE" id="PS51257">
    <property type="entry name" value="PROKAR_LIPOPROTEIN"/>
    <property type="match status" value="1"/>
</dbReference>
<keyword evidence="3" id="KW-1185">Reference proteome</keyword>
<reference evidence="2 3" key="1">
    <citation type="submission" date="2017-10" db="EMBL/GenBank/DDBJ databases">
        <title>Bacillus sp. nov., a halophilic bacterium isolated from a Keqin Lake.</title>
        <authorList>
            <person name="Wang H."/>
        </authorList>
    </citation>
    <scope>NUCLEOTIDE SEQUENCE [LARGE SCALE GENOMIC DNA]</scope>
    <source>
        <strain evidence="2 3">KCTC 13187</strain>
    </source>
</reference>
<evidence type="ECO:0000313" key="3">
    <source>
        <dbReference type="Proteomes" id="UP000281498"/>
    </source>
</evidence>
<name>A0A3A9K211_9BACI</name>
<keyword evidence="1" id="KW-0732">Signal</keyword>
<feature type="signal peptide" evidence="1">
    <location>
        <begin position="1"/>
        <end position="26"/>
    </location>
</feature>
<evidence type="ECO:0000256" key="1">
    <source>
        <dbReference type="SAM" id="SignalP"/>
    </source>
</evidence>
<dbReference type="Proteomes" id="UP000281498">
    <property type="component" value="Unassembled WGS sequence"/>
</dbReference>
<accession>A0A3A9K211</accession>
<dbReference type="AlphaFoldDB" id="A0A3A9K211"/>
<protein>
    <recommendedName>
        <fullName evidence="4">Lipoprotein</fullName>
    </recommendedName>
</protein>
<gene>
    <name evidence="2" type="ORF">CR203_13080</name>
</gene>
<feature type="chain" id="PRO_5017423823" description="Lipoprotein" evidence="1">
    <location>
        <begin position="27"/>
        <end position="170"/>
    </location>
</feature>
<comment type="caution">
    <text evidence="2">The sequence shown here is derived from an EMBL/GenBank/DDBJ whole genome shotgun (WGS) entry which is preliminary data.</text>
</comment>
<evidence type="ECO:0000313" key="2">
    <source>
        <dbReference type="EMBL" id="RKL66767.1"/>
    </source>
</evidence>
<proteinExistence type="predicted"/>
<dbReference type="RefSeq" id="WP_110934813.1">
    <property type="nucleotide sequence ID" value="NZ_KZ614146.1"/>
</dbReference>
<organism evidence="2 3">
    <name type="scientific">Salipaludibacillus neizhouensis</name>
    <dbReference type="NCBI Taxonomy" id="885475"/>
    <lineage>
        <taxon>Bacteria</taxon>
        <taxon>Bacillati</taxon>
        <taxon>Bacillota</taxon>
        <taxon>Bacilli</taxon>
        <taxon>Bacillales</taxon>
        <taxon>Bacillaceae</taxon>
    </lineage>
</organism>
<sequence>MKVVKRYLIPLSLAFIVGMLSACSMAEEYVVDETKKNLELKMEQAPHEATFQDSGISFYLPEDTEVELVDEYNYVLDHDGQMSLLFLNDSSQHEDIDAILDDLYLMNEPVIGELREKNGKQAYFVVAEFTEGNYKVVVGYDGVKLSSFMNMKDIPDRAKVMFDIAQSVEK</sequence>
<evidence type="ECO:0008006" key="4">
    <source>
        <dbReference type="Google" id="ProtNLM"/>
    </source>
</evidence>
<dbReference type="EMBL" id="PDOE01000005">
    <property type="protein sequence ID" value="RKL66767.1"/>
    <property type="molecule type" value="Genomic_DNA"/>
</dbReference>